<dbReference type="InterPro" id="IPR029024">
    <property type="entry name" value="TerB-like"/>
</dbReference>
<gene>
    <name evidence="1" type="ORF">L0661_25455</name>
</gene>
<organism evidence="1 2">
    <name type="scientific">Dyadobacter chenhuakuii</name>
    <dbReference type="NCBI Taxonomy" id="2909339"/>
    <lineage>
        <taxon>Bacteria</taxon>
        <taxon>Pseudomonadati</taxon>
        <taxon>Bacteroidota</taxon>
        <taxon>Cytophagia</taxon>
        <taxon>Cytophagales</taxon>
        <taxon>Spirosomataceae</taxon>
        <taxon>Dyadobacter</taxon>
    </lineage>
</organism>
<name>A0A9X1QH91_9BACT</name>
<dbReference type="SUPFAM" id="SSF158682">
    <property type="entry name" value="TerB-like"/>
    <property type="match status" value="1"/>
</dbReference>
<proteinExistence type="predicted"/>
<dbReference type="Gene3D" id="1.10.3680.10">
    <property type="entry name" value="TerB-like"/>
    <property type="match status" value="1"/>
</dbReference>
<dbReference type="RefSeq" id="WP_235179789.1">
    <property type="nucleotide sequence ID" value="NZ_JAKFFV010000026.1"/>
</dbReference>
<comment type="caution">
    <text evidence="1">The sequence shown here is derived from an EMBL/GenBank/DDBJ whole genome shotgun (WGS) entry which is preliminary data.</text>
</comment>
<evidence type="ECO:0008006" key="3">
    <source>
        <dbReference type="Google" id="ProtNLM"/>
    </source>
</evidence>
<protein>
    <recommendedName>
        <fullName evidence="3">Tellurite resistance protein TerB</fullName>
    </recommendedName>
</protein>
<dbReference type="EMBL" id="JAKFFV010000026">
    <property type="protein sequence ID" value="MCF2501690.1"/>
    <property type="molecule type" value="Genomic_DNA"/>
</dbReference>
<accession>A0A9X1QH91</accession>
<dbReference type="CDD" id="cd07177">
    <property type="entry name" value="terB_like"/>
    <property type="match status" value="1"/>
</dbReference>
<evidence type="ECO:0000313" key="2">
    <source>
        <dbReference type="Proteomes" id="UP001139411"/>
    </source>
</evidence>
<sequence>MGLFEKLKNTIEPSELKRKKSHLKNLFSIAMSDGRLENEEFEFMLSVGNKLYLDSSVVQHVIQFPDDITFYIPTHDREKLDQIYDCVCMALIDGEINDREISTCKLIAVKLGFRPVIIDKMVDQIIRSILKGISSDIALSMILKEI</sequence>
<dbReference type="Proteomes" id="UP001139411">
    <property type="component" value="Unassembled WGS sequence"/>
</dbReference>
<evidence type="ECO:0000313" key="1">
    <source>
        <dbReference type="EMBL" id="MCF2501690.1"/>
    </source>
</evidence>
<reference evidence="1" key="1">
    <citation type="submission" date="2022-01" db="EMBL/GenBank/DDBJ databases">
        <title>Novel species in genus Dyadobacter.</title>
        <authorList>
            <person name="Ma C."/>
        </authorList>
    </citation>
    <scope>NUCLEOTIDE SEQUENCE</scope>
    <source>
        <strain evidence="1">CY357</strain>
    </source>
</reference>
<dbReference type="AlphaFoldDB" id="A0A9X1QH91"/>